<evidence type="ECO:0000313" key="3">
    <source>
        <dbReference type="Proteomes" id="UP000198838"/>
    </source>
</evidence>
<proteinExistence type="predicted"/>
<dbReference type="RefSeq" id="WP_092873030.1">
    <property type="nucleotide sequence ID" value="NZ_FOJY01000013.1"/>
</dbReference>
<dbReference type="STRING" id="1120918.SAMN05216249_11349"/>
<dbReference type="Proteomes" id="UP000198838">
    <property type="component" value="Unassembled WGS sequence"/>
</dbReference>
<sequence length="386" mass="45558">MAEIYIDGKKKILEELRGEDCKETALSFLNFSAKNLKISNNFISVTNLNKTALFSNSQNEMEIEKLLKILKSWCLYYHEFLAKKLIESGNINALRLLIFIINNQNEIWINNNYSDEIFMMYVIDCYIDMALKSRKSAIVVWLLDYKNKNFSKKEWEEERFSKLQDKLELRKKSLTERFSYFEIDDFSFNKRKIETIKEGSLIEFGAYYYDRNFLIKPLKFIVLEKNSNKALIISKDILSFNIYNEDILNNEWRNSFIRKWLNDTFYNKAFSKEEKMFIKTTDLEVSINPKTNVSNGLPTKDKVFLLDVLEAEKYQKKGLLSFGNVNEFAYFEDKTLNKNSNNSFWLRSLGFSKTNACTLKSDGSINYQGDYAKSKNAIRPAMWIRI</sequence>
<protein>
    <recommendedName>
        <fullName evidence="1">DUF6273 domain-containing protein</fullName>
    </recommendedName>
</protein>
<feature type="domain" description="DUF6273" evidence="1">
    <location>
        <begin position="228"/>
        <end position="385"/>
    </location>
</feature>
<dbReference type="InterPro" id="IPR046240">
    <property type="entry name" value="DUF6273"/>
</dbReference>
<dbReference type="Pfam" id="PF19789">
    <property type="entry name" value="DUF6273"/>
    <property type="match status" value="1"/>
</dbReference>
<keyword evidence="3" id="KW-1185">Reference proteome</keyword>
<evidence type="ECO:0000313" key="2">
    <source>
        <dbReference type="EMBL" id="SFB21118.1"/>
    </source>
</evidence>
<name>A0A1I0Z9M7_9FIRM</name>
<dbReference type="OrthoDB" id="384490at2"/>
<organism evidence="2 3">
    <name type="scientific">Acetitomaculum ruminis DSM 5522</name>
    <dbReference type="NCBI Taxonomy" id="1120918"/>
    <lineage>
        <taxon>Bacteria</taxon>
        <taxon>Bacillati</taxon>
        <taxon>Bacillota</taxon>
        <taxon>Clostridia</taxon>
        <taxon>Lachnospirales</taxon>
        <taxon>Lachnospiraceae</taxon>
        <taxon>Acetitomaculum</taxon>
    </lineage>
</organism>
<gene>
    <name evidence="2" type="ORF">SAMN05216249_11349</name>
</gene>
<evidence type="ECO:0000259" key="1">
    <source>
        <dbReference type="Pfam" id="PF19789"/>
    </source>
</evidence>
<dbReference type="EMBL" id="FOJY01000013">
    <property type="protein sequence ID" value="SFB21118.1"/>
    <property type="molecule type" value="Genomic_DNA"/>
</dbReference>
<dbReference type="AlphaFoldDB" id="A0A1I0Z9M7"/>
<reference evidence="2 3" key="1">
    <citation type="submission" date="2016-10" db="EMBL/GenBank/DDBJ databases">
        <authorList>
            <person name="de Groot N.N."/>
        </authorList>
    </citation>
    <scope>NUCLEOTIDE SEQUENCE [LARGE SCALE GENOMIC DNA]</scope>
    <source>
        <strain evidence="2 3">DSM 5522</strain>
    </source>
</reference>
<accession>A0A1I0Z9M7</accession>